<dbReference type="Proteomes" id="UP000232323">
    <property type="component" value="Unassembled WGS sequence"/>
</dbReference>
<evidence type="ECO:0000256" key="1">
    <source>
        <dbReference type="SAM" id="MobiDB-lite"/>
    </source>
</evidence>
<sequence length="149" mass="16092">MISLRKPRVHLRECSRITHGRPLVFRVGSTDQSSEVSSSGATNTSENAGPIVREYKAWGVKVVESTEPFPAGPEEEKDFWESDNYNELGKALENYFLPGLVVLGLVIGGYAANTYNEGATVFVKPASGPENPPVLIPAEALFAPSVAEN</sequence>
<keyword evidence="3" id="KW-1185">Reference proteome</keyword>
<feature type="region of interest" description="Disordered" evidence="1">
    <location>
        <begin position="28"/>
        <end position="48"/>
    </location>
</feature>
<organism evidence="2 3">
    <name type="scientific">Chlamydomonas eustigma</name>
    <dbReference type="NCBI Taxonomy" id="1157962"/>
    <lineage>
        <taxon>Eukaryota</taxon>
        <taxon>Viridiplantae</taxon>
        <taxon>Chlorophyta</taxon>
        <taxon>core chlorophytes</taxon>
        <taxon>Chlorophyceae</taxon>
        <taxon>CS clade</taxon>
        <taxon>Chlamydomonadales</taxon>
        <taxon>Chlamydomonadaceae</taxon>
        <taxon>Chlamydomonas</taxon>
    </lineage>
</organism>
<dbReference type="EMBL" id="BEGY01000211">
    <property type="protein sequence ID" value="GAX85980.1"/>
    <property type="molecule type" value="Genomic_DNA"/>
</dbReference>
<evidence type="ECO:0000313" key="2">
    <source>
        <dbReference type="EMBL" id="GAX85980.1"/>
    </source>
</evidence>
<reference evidence="2 3" key="1">
    <citation type="submission" date="2017-08" db="EMBL/GenBank/DDBJ databases">
        <title>Acidophilic green algal genome provides insights into adaptation to an acidic environment.</title>
        <authorList>
            <person name="Hirooka S."/>
            <person name="Hirose Y."/>
            <person name="Kanesaki Y."/>
            <person name="Higuchi S."/>
            <person name="Fujiwara T."/>
            <person name="Onuma R."/>
            <person name="Era A."/>
            <person name="Ohbayashi R."/>
            <person name="Uzuka A."/>
            <person name="Nozaki H."/>
            <person name="Yoshikawa H."/>
            <person name="Miyagishima S.Y."/>
        </authorList>
    </citation>
    <scope>NUCLEOTIDE SEQUENCE [LARGE SCALE GENOMIC DNA]</scope>
    <source>
        <strain evidence="2 3">NIES-2499</strain>
    </source>
</reference>
<name>A0A250XT55_9CHLO</name>
<dbReference type="AlphaFoldDB" id="A0A250XT55"/>
<evidence type="ECO:0000313" key="3">
    <source>
        <dbReference type="Proteomes" id="UP000232323"/>
    </source>
</evidence>
<comment type="caution">
    <text evidence="2">The sequence shown here is derived from an EMBL/GenBank/DDBJ whole genome shotgun (WGS) entry which is preliminary data.</text>
</comment>
<dbReference type="OrthoDB" id="538884at2759"/>
<gene>
    <name evidence="2" type="ORF">CEUSTIGMA_g13396.t1</name>
</gene>
<proteinExistence type="predicted"/>
<feature type="compositionally biased region" description="Polar residues" evidence="1">
    <location>
        <begin position="29"/>
        <end position="47"/>
    </location>
</feature>
<accession>A0A250XT55</accession>
<protein>
    <submittedName>
        <fullName evidence="2">Uncharacterized protein</fullName>
    </submittedName>
</protein>